<dbReference type="AlphaFoldDB" id="A0AAV7JP17"/>
<dbReference type="EMBL" id="JAKMXF010000312">
    <property type="protein sequence ID" value="KAI6650254.1"/>
    <property type="molecule type" value="Genomic_DNA"/>
</dbReference>
<evidence type="ECO:0000313" key="3">
    <source>
        <dbReference type="EMBL" id="KAI6650254.1"/>
    </source>
</evidence>
<feature type="compositionally biased region" description="Pro residues" evidence="1">
    <location>
        <begin position="481"/>
        <end position="494"/>
    </location>
</feature>
<feature type="transmembrane region" description="Helical" evidence="2">
    <location>
        <begin position="380"/>
        <end position="396"/>
    </location>
</feature>
<feature type="transmembrane region" description="Helical" evidence="2">
    <location>
        <begin position="278"/>
        <end position="301"/>
    </location>
</feature>
<feature type="transmembrane region" description="Helical" evidence="2">
    <location>
        <begin position="402"/>
        <end position="422"/>
    </location>
</feature>
<feature type="transmembrane region" description="Helical" evidence="2">
    <location>
        <begin position="12"/>
        <end position="29"/>
    </location>
</feature>
<dbReference type="GO" id="GO:0034976">
    <property type="term" value="P:response to endoplasmic reticulum stress"/>
    <property type="evidence" value="ECO:0007669"/>
    <property type="project" value="TreeGrafter"/>
</dbReference>
<feature type="region of interest" description="Disordered" evidence="1">
    <location>
        <begin position="481"/>
        <end position="503"/>
    </location>
</feature>
<feature type="transmembrane region" description="Helical" evidence="2">
    <location>
        <begin position="322"/>
        <end position="343"/>
    </location>
</feature>
<accession>A0AAV7JP17</accession>
<dbReference type="Pfam" id="PF09746">
    <property type="entry name" value="Membralin"/>
    <property type="match status" value="1"/>
</dbReference>
<dbReference type="InterPro" id="IPR019144">
    <property type="entry name" value="Membralin"/>
</dbReference>
<dbReference type="GO" id="GO:0005783">
    <property type="term" value="C:endoplasmic reticulum"/>
    <property type="evidence" value="ECO:0007669"/>
    <property type="project" value="TreeGrafter"/>
</dbReference>
<organism evidence="3 4">
    <name type="scientific">Oopsacas minuta</name>
    <dbReference type="NCBI Taxonomy" id="111878"/>
    <lineage>
        <taxon>Eukaryota</taxon>
        <taxon>Metazoa</taxon>
        <taxon>Porifera</taxon>
        <taxon>Hexactinellida</taxon>
        <taxon>Hexasterophora</taxon>
        <taxon>Lyssacinosida</taxon>
        <taxon>Leucopsacidae</taxon>
        <taxon>Oopsacas</taxon>
    </lineage>
</organism>
<dbReference type="Proteomes" id="UP001165289">
    <property type="component" value="Unassembled WGS sequence"/>
</dbReference>
<keyword evidence="4" id="KW-1185">Reference proteome</keyword>
<protein>
    <submittedName>
        <fullName evidence="3">Membralin isoform X2</fullName>
    </submittedName>
</protein>
<feature type="transmembrane region" description="Helical" evidence="2">
    <location>
        <begin position="41"/>
        <end position="63"/>
    </location>
</feature>
<keyword evidence="2" id="KW-1133">Transmembrane helix</keyword>
<sequence length="503" mass="57948">MPGNRNLFPIRAQPGLKIAFSVMTSYLLYVPSWSRRTIELFFSFQSLLLLTLWVLLHFTFLTYPTICLNQSHLIPLMNNLSGTDVLRLSLWINYTIPIVSYVPSDLVCHKPNYKTIIQTYSQSTCPMNIDTGQHNSESMLYNLLIAEYQLSQQELSDESAVPILQEPELSPHNHSHLLVSTLLESMEFSSFEGVLKLPHSIRDTLGINTSRVDIDYFTDDCMQVALGFLPVAALVGYDELLMQSFRYLSKYHFNSTGYVQDLSTREIYRFYSAYFDRMLLLFAFFPILIIALMSSNLLWFCHVIIHHMAIFMRFTADHIAPIFMSLATLTLLYALFGIFAVMTGLLNDDGPLCLIVMLAIFSADQYYLVFCNHPVSKRQWPKFFYLFLFVFVAYYLRFNGQLFLYAFLTCYTLLTLSMVYFMHSWELVLVEHAMRQAGLTINTNSNNRFKTAFLKYQVLLGQINRPVHQLIQVEIQVGPVMAPPPPPPPPPPVPQARHNSTQQ</sequence>
<evidence type="ECO:0000256" key="2">
    <source>
        <dbReference type="SAM" id="Phobius"/>
    </source>
</evidence>
<proteinExistence type="predicted"/>
<keyword evidence="2" id="KW-0812">Transmembrane</keyword>
<feature type="transmembrane region" description="Helical" evidence="2">
    <location>
        <begin position="349"/>
        <end position="368"/>
    </location>
</feature>
<reference evidence="3 4" key="1">
    <citation type="journal article" date="2023" name="BMC Biol.">
        <title>The compact genome of the sponge Oopsacas minuta (Hexactinellida) is lacking key metazoan core genes.</title>
        <authorList>
            <person name="Santini S."/>
            <person name="Schenkelaars Q."/>
            <person name="Jourda C."/>
            <person name="Duchesne M."/>
            <person name="Belahbib H."/>
            <person name="Rocher C."/>
            <person name="Selva M."/>
            <person name="Riesgo A."/>
            <person name="Vervoort M."/>
            <person name="Leys S.P."/>
            <person name="Kodjabachian L."/>
            <person name="Le Bivic A."/>
            <person name="Borchiellini C."/>
            <person name="Claverie J.M."/>
            <person name="Renard E."/>
        </authorList>
    </citation>
    <scope>NUCLEOTIDE SEQUENCE [LARGE SCALE GENOMIC DNA]</scope>
    <source>
        <strain evidence="3">SPO-2</strain>
    </source>
</reference>
<evidence type="ECO:0000256" key="1">
    <source>
        <dbReference type="SAM" id="MobiDB-lite"/>
    </source>
</evidence>
<dbReference type="GO" id="GO:1904294">
    <property type="term" value="P:positive regulation of ERAD pathway"/>
    <property type="evidence" value="ECO:0007669"/>
    <property type="project" value="TreeGrafter"/>
</dbReference>
<gene>
    <name evidence="3" type="ORF">LOD99_5933</name>
</gene>
<dbReference type="PANTHER" id="PTHR21650:SF4">
    <property type="entry name" value="MEMBRALIN"/>
    <property type="match status" value="1"/>
</dbReference>
<dbReference type="PANTHER" id="PTHR21650">
    <property type="entry name" value="MEMBRALIN/KINETOCHORE PROTEIN NUF2"/>
    <property type="match status" value="1"/>
</dbReference>
<comment type="caution">
    <text evidence="3">The sequence shown here is derived from an EMBL/GenBank/DDBJ whole genome shotgun (WGS) entry which is preliminary data.</text>
</comment>
<name>A0AAV7JP17_9METZ</name>
<keyword evidence="2" id="KW-0472">Membrane</keyword>
<evidence type="ECO:0000313" key="4">
    <source>
        <dbReference type="Proteomes" id="UP001165289"/>
    </source>
</evidence>